<evidence type="ECO:0000313" key="3">
    <source>
        <dbReference type="EMBL" id="CAE0715237.1"/>
    </source>
</evidence>
<feature type="chain" id="PRO_5036192456" evidence="2">
    <location>
        <begin position="21"/>
        <end position="336"/>
    </location>
</feature>
<evidence type="ECO:0000256" key="2">
    <source>
        <dbReference type="SAM" id="SignalP"/>
    </source>
</evidence>
<keyword evidence="2" id="KW-0732">Signal</keyword>
<proteinExistence type="predicted"/>
<name>A0A6U9Y9N4_9STRA</name>
<feature type="region of interest" description="Disordered" evidence="1">
    <location>
        <begin position="144"/>
        <end position="184"/>
    </location>
</feature>
<evidence type="ECO:0000256" key="1">
    <source>
        <dbReference type="SAM" id="MobiDB-lite"/>
    </source>
</evidence>
<feature type="region of interest" description="Disordered" evidence="1">
    <location>
        <begin position="306"/>
        <end position="336"/>
    </location>
</feature>
<evidence type="ECO:0000313" key="4">
    <source>
        <dbReference type="EMBL" id="CAE0715238.1"/>
    </source>
</evidence>
<dbReference type="AlphaFoldDB" id="A0A6U9Y9N4"/>
<reference evidence="4" key="1">
    <citation type="submission" date="2021-01" db="EMBL/GenBank/DDBJ databases">
        <authorList>
            <person name="Corre E."/>
            <person name="Pelletier E."/>
            <person name="Niang G."/>
            <person name="Scheremetjew M."/>
            <person name="Finn R."/>
            <person name="Kale V."/>
            <person name="Holt S."/>
            <person name="Cochrane G."/>
            <person name="Meng A."/>
            <person name="Brown T."/>
            <person name="Cohen L."/>
        </authorList>
    </citation>
    <scope>NUCLEOTIDE SEQUENCE</scope>
    <source>
        <strain evidence="4">10249 10 AB</strain>
    </source>
</reference>
<dbReference type="EMBL" id="HBIX01010557">
    <property type="protein sequence ID" value="CAE0715237.1"/>
    <property type="molecule type" value="Transcribed_RNA"/>
</dbReference>
<protein>
    <submittedName>
        <fullName evidence="4">Uncharacterized protein</fullName>
    </submittedName>
</protein>
<dbReference type="EMBL" id="HBIX01010558">
    <property type="protein sequence ID" value="CAE0715238.1"/>
    <property type="molecule type" value="Transcribed_RNA"/>
</dbReference>
<gene>
    <name evidence="3" type="ORF">PAUS00366_LOCUS7989</name>
    <name evidence="4" type="ORF">PAUS00366_LOCUS7990</name>
</gene>
<feature type="compositionally biased region" description="Low complexity" evidence="1">
    <location>
        <begin position="144"/>
        <end position="154"/>
    </location>
</feature>
<organism evidence="4">
    <name type="scientific">Pseudo-nitzschia australis</name>
    <dbReference type="NCBI Taxonomy" id="44445"/>
    <lineage>
        <taxon>Eukaryota</taxon>
        <taxon>Sar</taxon>
        <taxon>Stramenopiles</taxon>
        <taxon>Ochrophyta</taxon>
        <taxon>Bacillariophyta</taxon>
        <taxon>Bacillariophyceae</taxon>
        <taxon>Bacillariophycidae</taxon>
        <taxon>Bacillariales</taxon>
        <taxon>Bacillariaceae</taxon>
        <taxon>Pseudo-nitzschia</taxon>
    </lineage>
</organism>
<accession>A0A6U9Y9N4</accession>
<feature type="signal peptide" evidence="2">
    <location>
        <begin position="1"/>
        <end position="20"/>
    </location>
</feature>
<sequence>MCIFLFIYLFSLLFETTNKTIQIFIHACIHQVGEEAEQTNHQKQIDSTKALDELLKSGKASESEIYAKIEEYKEKFADYGRDRRSAMEFHLRNVERLLMPTQTTSFIMNTLKVSDNSEEVAATETTTTASTACTTTSAAATDIDADASGSSSSSGNLPNTTEHGDTAATTPLEGAASGQATSGAPKTSKELFTLLVKKLQVTPAQSAVLKDSRFVAEEMDQTLKETLNVLKELRLRLAQCGQDLETEFNCIRQILTPSQSAKFLVWVAQNKACMHMLNELWSKNYSTAAASTALVIEEGTTTTATTTNANNHNNSNNDAAAAGASGSLSLSASSEE</sequence>